<dbReference type="SUPFAM" id="SSF48452">
    <property type="entry name" value="TPR-like"/>
    <property type="match status" value="1"/>
</dbReference>
<dbReference type="Gene3D" id="1.25.40.10">
    <property type="entry name" value="Tetratricopeptide repeat domain"/>
    <property type="match status" value="3"/>
</dbReference>
<feature type="signal peptide" evidence="4">
    <location>
        <begin position="1"/>
        <end position="20"/>
    </location>
</feature>
<dbReference type="PANTHER" id="PTHR45586:SF1">
    <property type="entry name" value="LIPOPOLYSACCHARIDE ASSEMBLY PROTEIN B"/>
    <property type="match status" value="1"/>
</dbReference>
<accession>A0ABX9KHD8</accession>
<keyword evidence="2 3" id="KW-0802">TPR repeat</keyword>
<dbReference type="Pfam" id="PF13181">
    <property type="entry name" value="TPR_8"/>
    <property type="match status" value="1"/>
</dbReference>
<dbReference type="SMART" id="SM00028">
    <property type="entry name" value="TPR"/>
    <property type="match status" value="5"/>
</dbReference>
<evidence type="ECO:0000256" key="1">
    <source>
        <dbReference type="ARBA" id="ARBA00022737"/>
    </source>
</evidence>
<protein>
    <recommendedName>
        <fullName evidence="7">Tetratricopeptide repeat protein</fullName>
    </recommendedName>
</protein>
<feature type="repeat" description="TPR" evidence="3">
    <location>
        <begin position="174"/>
        <end position="207"/>
    </location>
</feature>
<keyword evidence="6" id="KW-1185">Reference proteome</keyword>
<dbReference type="InterPro" id="IPR051012">
    <property type="entry name" value="CellSynth/LPSAsmb/PSIAsmb"/>
</dbReference>
<evidence type="ECO:0000313" key="5">
    <source>
        <dbReference type="EMBL" id="REI41175.1"/>
    </source>
</evidence>
<dbReference type="RefSeq" id="WP_114642346.1">
    <property type="nucleotide sequence ID" value="NZ_JAACIO010000013.1"/>
</dbReference>
<keyword evidence="1" id="KW-0677">Repeat</keyword>
<dbReference type="EMBL" id="QUAJ01000012">
    <property type="protein sequence ID" value="REI41175.1"/>
    <property type="molecule type" value="Genomic_DNA"/>
</dbReference>
<evidence type="ECO:0000256" key="4">
    <source>
        <dbReference type="SAM" id="SignalP"/>
    </source>
</evidence>
<comment type="caution">
    <text evidence="5">The sequence shown here is derived from an EMBL/GenBank/DDBJ whole genome shotgun (WGS) entry which is preliminary data.</text>
</comment>
<dbReference type="PROSITE" id="PS50005">
    <property type="entry name" value="TPR"/>
    <property type="match status" value="3"/>
</dbReference>
<gene>
    <name evidence="5" type="ORF">DYH56_08125</name>
</gene>
<dbReference type="Pfam" id="PF13174">
    <property type="entry name" value="TPR_6"/>
    <property type="match status" value="2"/>
</dbReference>
<feature type="chain" id="PRO_5047074549" description="Tetratricopeptide repeat protein" evidence="4">
    <location>
        <begin position="21"/>
        <end position="291"/>
    </location>
</feature>
<reference evidence="5 6" key="1">
    <citation type="submission" date="2018-08" db="EMBL/GenBank/DDBJ databases">
        <title>Draft genome sequence of Psychrilyobacter sp. strain SD5 isolated from Black Sea water.</title>
        <authorList>
            <person name="Yadav S."/>
            <person name="Villanueva L."/>
            <person name="Damste J.S.S."/>
        </authorList>
    </citation>
    <scope>NUCLEOTIDE SEQUENCE [LARGE SCALE GENOMIC DNA]</scope>
    <source>
        <strain evidence="5 6">SD5</strain>
    </source>
</reference>
<dbReference type="Proteomes" id="UP000263486">
    <property type="component" value="Unassembled WGS sequence"/>
</dbReference>
<evidence type="ECO:0000256" key="2">
    <source>
        <dbReference type="ARBA" id="ARBA00022803"/>
    </source>
</evidence>
<dbReference type="PANTHER" id="PTHR45586">
    <property type="entry name" value="TPR REPEAT-CONTAINING PROTEIN PA4667"/>
    <property type="match status" value="1"/>
</dbReference>
<feature type="repeat" description="TPR" evidence="3">
    <location>
        <begin position="208"/>
        <end position="241"/>
    </location>
</feature>
<feature type="repeat" description="TPR" evidence="3">
    <location>
        <begin position="68"/>
        <end position="101"/>
    </location>
</feature>
<evidence type="ECO:0000256" key="3">
    <source>
        <dbReference type="PROSITE-ProRule" id="PRU00339"/>
    </source>
</evidence>
<dbReference type="InterPro" id="IPR011990">
    <property type="entry name" value="TPR-like_helical_dom_sf"/>
</dbReference>
<name>A0ABX9KHD8_9FUSO</name>
<organism evidence="5 6">
    <name type="scientific">Psychrilyobacter piezotolerans</name>
    <dbReference type="NCBI Taxonomy" id="2293438"/>
    <lineage>
        <taxon>Bacteria</taxon>
        <taxon>Fusobacteriati</taxon>
        <taxon>Fusobacteriota</taxon>
        <taxon>Fusobacteriia</taxon>
        <taxon>Fusobacteriales</taxon>
        <taxon>Fusobacteriaceae</taxon>
        <taxon>Psychrilyobacter</taxon>
    </lineage>
</organism>
<keyword evidence="4" id="KW-0732">Signal</keyword>
<sequence length="291" mass="33668">MKKLLIILFVGIVSMGYADAQDDFITTDDSFAAYERYMDAGENSYLEENYDDSLGFYLSAFKVKKDDVESLWGIAGSYEGLNQTDKALGVYRKILKLDPEDTKALQKKLTLDKKNVSKWGYDKKEEYFEEFETYLKKTNYTNSEDIYTLGSIYMNDKSFERAYTVFKMDESGDYRNYFGAGATARFLGKYDAAIMFYNELLSAKPDFYRGYLGLGISYQMKGNYGKAIENMEKYLIYQEDENVYIAMANIYMAEDKYSSAKDILEKAQTKFPDSKKIRENLGDIYSKLGRN</sequence>
<evidence type="ECO:0000313" key="6">
    <source>
        <dbReference type="Proteomes" id="UP000263486"/>
    </source>
</evidence>
<proteinExistence type="predicted"/>
<evidence type="ECO:0008006" key="7">
    <source>
        <dbReference type="Google" id="ProtNLM"/>
    </source>
</evidence>
<dbReference type="InterPro" id="IPR019734">
    <property type="entry name" value="TPR_rpt"/>
</dbReference>